<evidence type="ECO:0000256" key="3">
    <source>
        <dbReference type="ARBA" id="ARBA00022771"/>
    </source>
</evidence>
<dbReference type="InterPro" id="IPR008899">
    <property type="entry name" value="Znf_piccolo"/>
</dbReference>
<keyword evidence="3" id="KW-0863">Zinc-finger</keyword>
<keyword evidence="2" id="KW-0677">Repeat</keyword>
<evidence type="ECO:0000256" key="4">
    <source>
        <dbReference type="ARBA" id="ARBA00022833"/>
    </source>
</evidence>
<feature type="compositionally biased region" description="Gly residues" evidence="5">
    <location>
        <begin position="38"/>
        <end position="48"/>
    </location>
</feature>
<dbReference type="EMBL" id="JAHRIN010020720">
    <property type="protein sequence ID" value="MEQ2198801.1"/>
    <property type="molecule type" value="Genomic_DNA"/>
</dbReference>
<keyword evidence="4" id="KW-0862">Zinc</keyword>
<reference evidence="7 8" key="1">
    <citation type="submission" date="2021-06" db="EMBL/GenBank/DDBJ databases">
        <authorList>
            <person name="Palmer J.M."/>
        </authorList>
    </citation>
    <scope>NUCLEOTIDE SEQUENCE [LARGE SCALE GENOMIC DNA]</scope>
    <source>
        <strain evidence="7 8">XC_2019</strain>
        <tissue evidence="7">Muscle</tissue>
    </source>
</reference>
<accession>A0ABV0QTP7</accession>
<dbReference type="InterPro" id="IPR013083">
    <property type="entry name" value="Znf_RING/FYVE/PHD"/>
</dbReference>
<evidence type="ECO:0000256" key="5">
    <source>
        <dbReference type="SAM" id="MobiDB-lite"/>
    </source>
</evidence>
<feature type="domain" description="Zinc finger piccolo-type" evidence="6">
    <location>
        <begin position="155"/>
        <end position="198"/>
    </location>
</feature>
<evidence type="ECO:0000313" key="7">
    <source>
        <dbReference type="EMBL" id="MEQ2198801.1"/>
    </source>
</evidence>
<gene>
    <name evidence="7" type="ORF">XENOCAPTIV_018620</name>
</gene>
<dbReference type="Proteomes" id="UP001434883">
    <property type="component" value="Unassembled WGS sequence"/>
</dbReference>
<dbReference type="PANTHER" id="PTHR14113:SF1">
    <property type="entry name" value="PROTEIN BASSOON"/>
    <property type="match status" value="1"/>
</dbReference>
<dbReference type="Pfam" id="PF05715">
    <property type="entry name" value="zf-piccolo"/>
    <property type="match status" value="1"/>
</dbReference>
<proteinExistence type="predicted"/>
<evidence type="ECO:0000313" key="8">
    <source>
        <dbReference type="Proteomes" id="UP001434883"/>
    </source>
</evidence>
<evidence type="ECO:0000256" key="2">
    <source>
        <dbReference type="ARBA" id="ARBA00022737"/>
    </source>
</evidence>
<protein>
    <recommendedName>
        <fullName evidence="6">Zinc finger piccolo-type domain-containing protein</fullName>
    </recommendedName>
</protein>
<dbReference type="InterPro" id="IPR052098">
    <property type="entry name" value="Presynaptic_Scaffold_Bsn/Pclo"/>
</dbReference>
<dbReference type="Gene3D" id="3.30.40.10">
    <property type="entry name" value="Zinc/RING finger domain, C3HC4 (zinc finger)"/>
    <property type="match status" value="1"/>
</dbReference>
<feature type="compositionally biased region" description="Low complexity" evidence="5">
    <location>
        <begin position="117"/>
        <end position="135"/>
    </location>
</feature>
<comment type="caution">
    <text evidence="7">The sequence shown here is derived from an EMBL/GenBank/DDBJ whole genome shotgun (WGS) entry which is preliminary data.</text>
</comment>
<feature type="region of interest" description="Disordered" evidence="5">
    <location>
        <begin position="38"/>
        <end position="147"/>
    </location>
</feature>
<name>A0ABV0QTP7_9TELE</name>
<keyword evidence="1" id="KW-0479">Metal-binding</keyword>
<keyword evidence="8" id="KW-1185">Reference proteome</keyword>
<feature type="compositionally biased region" description="Gly residues" evidence="5">
    <location>
        <begin position="74"/>
        <end position="86"/>
    </location>
</feature>
<organism evidence="7 8">
    <name type="scientific">Xenoophorus captivus</name>
    <dbReference type="NCBI Taxonomy" id="1517983"/>
    <lineage>
        <taxon>Eukaryota</taxon>
        <taxon>Metazoa</taxon>
        <taxon>Chordata</taxon>
        <taxon>Craniata</taxon>
        <taxon>Vertebrata</taxon>
        <taxon>Euteleostomi</taxon>
        <taxon>Actinopterygii</taxon>
        <taxon>Neopterygii</taxon>
        <taxon>Teleostei</taxon>
        <taxon>Neoteleostei</taxon>
        <taxon>Acanthomorphata</taxon>
        <taxon>Ovalentaria</taxon>
        <taxon>Atherinomorphae</taxon>
        <taxon>Cyprinodontiformes</taxon>
        <taxon>Goodeidae</taxon>
        <taxon>Xenoophorus</taxon>
    </lineage>
</organism>
<evidence type="ECO:0000259" key="6">
    <source>
        <dbReference type="Pfam" id="PF05715"/>
    </source>
</evidence>
<sequence>MGGGGLGGIGGGLGGMGGGGMGGMGSGMGVGGMGGMGAGMGSAGGIGSRAGEPYRLAAHDSPTSPRHVQSSQGSGIGQVTGSGHGMGHTSTGSSMGGHGGQSPGQHASRRNLQVDFSSSSGSRTGRSPSGSPDRGVTPTSPYSLPQIAPMPSSKVCPVCTTTELSNPPAVPNYNTCTQCKATVCNQCGFNPNPHLTENNCFGQRHHGRNWNCFLYFTVDMQMNIRRKNLYVVSFICKWQPF</sequence>
<evidence type="ECO:0000256" key="1">
    <source>
        <dbReference type="ARBA" id="ARBA00022723"/>
    </source>
</evidence>
<dbReference type="PANTHER" id="PTHR14113">
    <property type="entry name" value="PICCOLO/BASSOON"/>
    <property type="match status" value="1"/>
</dbReference>
<feature type="compositionally biased region" description="Polar residues" evidence="5">
    <location>
        <begin position="61"/>
        <end position="73"/>
    </location>
</feature>